<dbReference type="Gene3D" id="3.30.420.10">
    <property type="entry name" value="Ribonuclease H-like superfamily/Ribonuclease H"/>
    <property type="match status" value="2"/>
</dbReference>
<dbReference type="InterPro" id="IPR036397">
    <property type="entry name" value="RNaseH_sf"/>
</dbReference>
<organism evidence="2 3">
    <name type="scientific">Oryza sativa subsp. japonica</name>
    <name type="common">Rice</name>
    <dbReference type="NCBI Taxonomy" id="39947"/>
    <lineage>
        <taxon>Eukaryota</taxon>
        <taxon>Viridiplantae</taxon>
        <taxon>Streptophyta</taxon>
        <taxon>Embryophyta</taxon>
        <taxon>Tracheophyta</taxon>
        <taxon>Spermatophyta</taxon>
        <taxon>Magnoliopsida</taxon>
        <taxon>Liliopsida</taxon>
        <taxon>Poales</taxon>
        <taxon>Poaceae</taxon>
        <taxon>BOP clade</taxon>
        <taxon>Oryzoideae</taxon>
        <taxon>Oryzeae</taxon>
        <taxon>Oryzinae</taxon>
        <taxon>Oryza</taxon>
        <taxon>Oryza sativa</taxon>
    </lineage>
</organism>
<dbReference type="InterPro" id="IPR056924">
    <property type="entry name" value="SH3_Tf2-1"/>
</dbReference>
<reference evidence="3" key="2">
    <citation type="journal article" date="2008" name="Nucleic Acids Res.">
        <title>The rice annotation project database (RAP-DB): 2008 update.</title>
        <authorList>
            <consortium name="The rice annotation project (RAP)"/>
        </authorList>
    </citation>
    <scope>GENOME REANNOTATION</scope>
    <source>
        <strain evidence="3">cv. Nipponbare</strain>
    </source>
</reference>
<protein>
    <submittedName>
        <fullName evidence="2">OSJNBa0067G20.15 protein</fullName>
    </submittedName>
</protein>
<dbReference type="Pfam" id="PF24626">
    <property type="entry name" value="SH3_Tf2-1"/>
    <property type="match status" value="1"/>
</dbReference>
<dbReference type="GO" id="GO:0003676">
    <property type="term" value="F:nucleic acid binding"/>
    <property type="evidence" value="ECO:0007669"/>
    <property type="project" value="InterPro"/>
</dbReference>
<dbReference type="SUPFAM" id="SSF53098">
    <property type="entry name" value="Ribonuclease H-like"/>
    <property type="match status" value="1"/>
</dbReference>
<dbReference type="PANTHER" id="PTHR45835">
    <property type="entry name" value="YALI0A06105P"/>
    <property type="match status" value="1"/>
</dbReference>
<accession>Q7XT92</accession>
<sequence>MPRFKPEYLFGTEGFVQELRTMSFAIGFGTAPLYAQIPHDRDEEKCRVMVTLNRDGKDRYSDQLADTEYRYHPRQPQGSDRGSYLEPAGIENDATTRHLVEMLWAMDESRAEVVLAAQDREDWNRGKICKLEDKVDRLEKELAALKREAPPQKARVRLTTRKRALFVPRYQLVPKVHVVEEEEEAAPVPADPPVVNRVKAEHQKPAGLLQPLKIPEWKWEKIGMDFITGLPRMSSGHTSIWVIVDRLTKVAHYIPTDGQTERVNQILEDMLRACALDFGGSWDKNLPYAEFSYNNSYQASLQMAPYEALYGRKCRTPLSWDQTGERQVFGTDILREAEEKVKIIQERLCIAQSRHKNYADNRRRDLSFEEGDHVYLRVTPLRGVHRFHTKGKLAPHFVGPNKIVSRRGEVAYQLELPQSLADVHNVFHMSQLKRCLRVPTEEANLE</sequence>
<dbReference type="AlphaFoldDB" id="Q7XT92"/>
<reference evidence="3" key="1">
    <citation type="journal article" date="2005" name="Nature">
        <title>The map-based sequence of the rice genome.</title>
        <authorList>
            <consortium name="International rice genome sequencing project (IRGSP)"/>
            <person name="Matsumoto T."/>
            <person name="Wu J."/>
            <person name="Kanamori H."/>
            <person name="Katayose Y."/>
            <person name="Fujisawa M."/>
            <person name="Namiki N."/>
            <person name="Mizuno H."/>
            <person name="Yamamoto K."/>
            <person name="Antonio B.A."/>
            <person name="Baba T."/>
            <person name="Sakata K."/>
            <person name="Nagamura Y."/>
            <person name="Aoki H."/>
            <person name="Arikawa K."/>
            <person name="Arita K."/>
            <person name="Bito T."/>
            <person name="Chiden Y."/>
            <person name="Fujitsuka N."/>
            <person name="Fukunaka R."/>
            <person name="Hamada M."/>
            <person name="Harada C."/>
            <person name="Hayashi A."/>
            <person name="Hijishita S."/>
            <person name="Honda M."/>
            <person name="Hosokawa S."/>
            <person name="Ichikawa Y."/>
            <person name="Idonuma A."/>
            <person name="Iijima M."/>
            <person name="Ikeda M."/>
            <person name="Ikeno M."/>
            <person name="Ito K."/>
            <person name="Ito S."/>
            <person name="Ito T."/>
            <person name="Ito Y."/>
            <person name="Ito Y."/>
            <person name="Iwabuchi A."/>
            <person name="Kamiya K."/>
            <person name="Karasawa W."/>
            <person name="Kurita K."/>
            <person name="Katagiri S."/>
            <person name="Kikuta A."/>
            <person name="Kobayashi H."/>
            <person name="Kobayashi N."/>
            <person name="Machita K."/>
            <person name="Maehara T."/>
            <person name="Masukawa M."/>
            <person name="Mizubayashi T."/>
            <person name="Mukai Y."/>
            <person name="Nagasaki H."/>
            <person name="Nagata Y."/>
            <person name="Naito S."/>
            <person name="Nakashima M."/>
            <person name="Nakama Y."/>
            <person name="Nakamichi Y."/>
            <person name="Nakamura M."/>
            <person name="Meguro A."/>
            <person name="Negishi M."/>
            <person name="Ohta I."/>
            <person name="Ohta T."/>
            <person name="Okamoto M."/>
            <person name="Ono N."/>
            <person name="Saji S."/>
            <person name="Sakaguchi M."/>
            <person name="Sakai K."/>
            <person name="Shibata M."/>
            <person name="Shimokawa T."/>
            <person name="Song J."/>
            <person name="Takazaki Y."/>
            <person name="Terasawa K."/>
            <person name="Tsugane M."/>
            <person name="Tsuji K."/>
            <person name="Ueda S."/>
            <person name="Waki K."/>
            <person name="Yamagata H."/>
            <person name="Yamamoto M."/>
            <person name="Yamamoto S."/>
            <person name="Yamane H."/>
            <person name="Yoshiki S."/>
            <person name="Yoshihara R."/>
            <person name="Yukawa K."/>
            <person name="Zhong H."/>
            <person name="Yano M."/>
            <person name="Yuan Q."/>
            <person name="Ouyang S."/>
            <person name="Liu J."/>
            <person name="Jones K.M."/>
            <person name="Gansberger K."/>
            <person name="Moffat K."/>
            <person name="Hill J."/>
            <person name="Bera J."/>
            <person name="Fadrosh D."/>
            <person name="Jin S."/>
            <person name="Johri S."/>
            <person name="Kim M."/>
            <person name="Overton L."/>
            <person name="Reardon M."/>
            <person name="Tsitrin T."/>
            <person name="Vuong H."/>
            <person name="Weaver B."/>
            <person name="Ciecko A."/>
            <person name="Tallon L."/>
            <person name="Jackson J."/>
            <person name="Pai G."/>
            <person name="Aken S.V."/>
            <person name="Utterback T."/>
            <person name="Reidmuller S."/>
            <person name="Feldblyum T."/>
            <person name="Hsiao J."/>
            <person name="Zismann V."/>
            <person name="Iobst S."/>
            <person name="de Vazeille A.R."/>
            <person name="Buell C.R."/>
            <person name="Ying K."/>
            <person name="Li Y."/>
            <person name="Lu T."/>
            <person name="Huang Y."/>
            <person name="Zhao Q."/>
            <person name="Feng Q."/>
            <person name="Zhang L."/>
            <person name="Zhu J."/>
            <person name="Weng Q."/>
            <person name="Mu J."/>
            <person name="Lu Y."/>
            <person name="Fan D."/>
            <person name="Liu Y."/>
            <person name="Guan J."/>
            <person name="Zhang Y."/>
            <person name="Yu S."/>
            <person name="Liu X."/>
            <person name="Zhang Y."/>
            <person name="Hong G."/>
            <person name="Han B."/>
            <person name="Choisne N."/>
            <person name="Demange N."/>
            <person name="Orjeda G."/>
            <person name="Samain S."/>
            <person name="Cattolico L."/>
            <person name="Pelletier E."/>
            <person name="Couloux A."/>
            <person name="Segurens B."/>
            <person name="Wincker P."/>
            <person name="D'Hont A."/>
            <person name="Scarpelli C."/>
            <person name="Weissenbach J."/>
            <person name="Salanoubat M."/>
            <person name="Quetier F."/>
            <person name="Yu Y."/>
            <person name="Kim H.R."/>
            <person name="Rambo T."/>
            <person name="Currie J."/>
            <person name="Collura K."/>
            <person name="Luo M."/>
            <person name="Yang T."/>
            <person name="Ammiraju J.S.S."/>
            <person name="Engler F."/>
            <person name="Soderlund C."/>
            <person name="Wing R.A."/>
            <person name="Palmer L.E."/>
            <person name="de la Bastide M."/>
            <person name="Spiegel L."/>
            <person name="Nascimento L."/>
            <person name="Zutavern T."/>
            <person name="O'Shaughnessy A."/>
            <person name="Dike S."/>
            <person name="Dedhia N."/>
            <person name="Preston R."/>
            <person name="Balija V."/>
            <person name="McCombie W.R."/>
            <person name="Chow T."/>
            <person name="Chen H."/>
            <person name="Chung M."/>
            <person name="Chen C."/>
            <person name="Shaw J."/>
            <person name="Wu H."/>
            <person name="Hsiao K."/>
            <person name="Chao Y."/>
            <person name="Chu M."/>
            <person name="Cheng C."/>
            <person name="Hour A."/>
            <person name="Lee P."/>
            <person name="Lin S."/>
            <person name="Lin Y."/>
            <person name="Liou J."/>
            <person name="Liu S."/>
            <person name="Hsing Y."/>
            <person name="Raghuvanshi S."/>
            <person name="Mohanty A."/>
            <person name="Bharti A.K."/>
            <person name="Gaur A."/>
            <person name="Gupta V."/>
            <person name="Kumar D."/>
            <person name="Ravi V."/>
            <person name="Vij S."/>
            <person name="Kapur A."/>
            <person name="Khurana P."/>
            <person name="Khurana P."/>
            <person name="Khurana J.P."/>
            <person name="Tyagi A.K."/>
            <person name="Gaikwad K."/>
            <person name="Singh A."/>
            <person name="Dalal V."/>
            <person name="Srivastava S."/>
            <person name="Dixit A."/>
            <person name="Pal A.K."/>
            <person name="Ghazi I.A."/>
            <person name="Yadav M."/>
            <person name="Pandit A."/>
            <person name="Bhargava A."/>
            <person name="Sureshbabu K."/>
            <person name="Batra K."/>
            <person name="Sharma T.R."/>
            <person name="Mohapatra T."/>
            <person name="Singh N.K."/>
            <person name="Messing J."/>
            <person name="Nelson A.B."/>
            <person name="Fuks G."/>
            <person name="Kavchok S."/>
            <person name="Keizer G."/>
            <person name="Linton E."/>
            <person name="Llaca V."/>
            <person name="Song R."/>
            <person name="Tanyolac B."/>
            <person name="Young S."/>
            <person name="Ho-Il K."/>
            <person name="Hahn J.H."/>
            <person name="Sangsakoo G."/>
            <person name="Vanavichit A."/>
            <person name="de Mattos Luiz.A.T."/>
            <person name="Zimmer P.D."/>
            <person name="Malone G."/>
            <person name="Dellagostin O."/>
            <person name="de Oliveira A.C."/>
            <person name="Bevan M."/>
            <person name="Bancroft I."/>
            <person name="Minx P."/>
            <person name="Cordum H."/>
            <person name="Wilson R."/>
            <person name="Cheng Z."/>
            <person name="Jin W."/>
            <person name="Jiang J."/>
            <person name="Leong S.A."/>
            <person name="Iwama H."/>
            <person name="Gojobori T."/>
            <person name="Itoh T."/>
            <person name="Niimura Y."/>
            <person name="Fujii Y."/>
            <person name="Habara T."/>
            <person name="Sakai H."/>
            <person name="Sato Y."/>
            <person name="Wilson G."/>
            <person name="Kumar K."/>
            <person name="McCouch S."/>
            <person name="Juretic N."/>
            <person name="Hoen D."/>
            <person name="Wright S."/>
            <person name="Bruskiewich R."/>
            <person name="Bureau T."/>
            <person name="Miyao A."/>
            <person name="Hirochika H."/>
            <person name="Nishikawa T."/>
            <person name="Kadowaki K."/>
            <person name="Sugiura M."/>
            <person name="Burr B."/>
            <person name="Sasaki T."/>
        </authorList>
    </citation>
    <scope>NUCLEOTIDE SEQUENCE [LARGE SCALE GENOMIC DNA]</scope>
    <source>
        <strain evidence="3">cv. Nipponbare</strain>
    </source>
</reference>
<evidence type="ECO:0000313" key="3">
    <source>
        <dbReference type="Proteomes" id="UP000000763"/>
    </source>
</evidence>
<dbReference type="Proteomes" id="UP000000763">
    <property type="component" value="Chromosome 4"/>
</dbReference>
<evidence type="ECO:0000313" key="2">
    <source>
        <dbReference type="EMBL" id="CAE01614.2"/>
    </source>
</evidence>
<feature type="domain" description="Tf2-1-like SH3-like" evidence="1">
    <location>
        <begin position="371"/>
        <end position="435"/>
    </location>
</feature>
<dbReference type="InterPro" id="IPR012337">
    <property type="entry name" value="RNaseH-like_sf"/>
</dbReference>
<proteinExistence type="predicted"/>
<gene>
    <name evidence="2" type="primary">OSJNBa0067G20.15</name>
</gene>
<evidence type="ECO:0000259" key="1">
    <source>
        <dbReference type="Pfam" id="PF24626"/>
    </source>
</evidence>
<dbReference type="PANTHER" id="PTHR45835:SF99">
    <property type="entry name" value="CHROMO DOMAIN-CONTAINING PROTEIN-RELATED"/>
    <property type="match status" value="1"/>
</dbReference>
<name>Q7XT92_ORYSJ</name>
<dbReference type="EMBL" id="AL606600">
    <property type="protein sequence ID" value="CAE01614.2"/>
    <property type="molecule type" value="Genomic_DNA"/>
</dbReference>